<feature type="chain" id="PRO_5042210993" evidence="2">
    <location>
        <begin position="17"/>
        <end position="1069"/>
    </location>
</feature>
<accession>A0AAD7XH44</accession>
<organism evidence="3 4">
    <name type="scientific">Chrysophaeum taylorii</name>
    <dbReference type="NCBI Taxonomy" id="2483200"/>
    <lineage>
        <taxon>Eukaryota</taxon>
        <taxon>Sar</taxon>
        <taxon>Stramenopiles</taxon>
        <taxon>Ochrophyta</taxon>
        <taxon>Pelagophyceae</taxon>
        <taxon>Pelagomonadales</taxon>
        <taxon>Pelagomonadaceae</taxon>
        <taxon>Chrysophaeum</taxon>
    </lineage>
</organism>
<evidence type="ECO:0000256" key="2">
    <source>
        <dbReference type="SAM" id="SignalP"/>
    </source>
</evidence>
<feature type="signal peptide" evidence="2">
    <location>
        <begin position="1"/>
        <end position="16"/>
    </location>
</feature>
<sequence length="1069" mass="117642">MRRVLVFAATVRCLVGFAPVSPGGRRVSTARGAAPAMLVGAPKPEDSFSDVAKESGAAAELMSKIPPKLGDVASKSAVVAGAMASLALAPGSILVGGIAALVGGGLTRVTIAPFLVEGRYKSLQYKIATLLDKLGSDWTRVTKGEVSTIVKSWGLPDEYNVALLSQIYARYVIEVMRLPDLKLSEMNQISKLKDVLGLDDEAAGNAHYQAAVEVYRELQWVDTATMEDPESVEYQRISKLVFLCRSVFLGATDEAVDYEMGRVRSAFAMTYAEMLERCDGVAAPFYEDAVQSVVNNLDAGVDFEILAKLQTKLGFSGAKAREIHSNFYQNEVVALLEEGVPDVLSDDDVARLATLARALSMDEDTAAFVSADITKPRMAKLVRSTIVDDMEADAVTPTEAASLVVQARKHLGLSRDDAEELLRECLRERFAKHLINSVSSADLRPRQETAAYLRTMVTFKQGVDAILTTLATIDYDDIKSFRDLLLGEIALEISQTPPGERAELLQIAIRSNIEDGDDLDLSFLKSLLALDDGAADMTYRTIVEPEIDTLVDPMIANAEYDKQALDDYVKATVFPDYLYREYALKKYDEQLRQFGAENPVITIERREQLDKLQQFFGLTAADVKPVIKDLSYPVYKKSIVEAMGSSGGGIIIEEYREGLKALRVRLGIEEQDALEAMRDAAAEMMVPMIQSITTAFEESVLTKEQLAEKRGTDMGEDIFADGSGELGITQQSSSDGVLREICALVDFYEGNALRDNEITAASSYIAGKKMDDGFKSEIFKQALIFYLTNQNDRYKHALDVFPKMIDLDDFRVQDIRKDIGREVAINYGRQALETKPSLDAQDLAFINKIADELGVELDDVAVEAKRLTLRERLKKLREPEKEVEEIASIRDAAIAMGLDISVDMMMDDEMKNELFRAEAKALIVGEVDARATSPSDAKSNDDLMEAVSELQDAYGIQSETAVIKICADLADAELESAQANWVGGRKQQMTANLDRLVLVAQITGPDQIRQAMSSKIRADKFNEQLIPPYTMARGDVRDRTDTLKLILAQDEQPSEEEEGEKVPEPAPAA</sequence>
<protein>
    <submittedName>
        <fullName evidence="3">Uncharacterized protein</fullName>
    </submittedName>
</protein>
<dbReference type="Pfam" id="PF16940">
    <property type="entry name" value="Tic110"/>
    <property type="match status" value="1"/>
</dbReference>
<comment type="caution">
    <text evidence="3">The sequence shown here is derived from an EMBL/GenBank/DDBJ whole genome shotgun (WGS) entry which is preliminary data.</text>
</comment>
<dbReference type="PANTHER" id="PTHR34935:SF3">
    <property type="entry name" value="PROTEIN TIC110, CHLOROPLASTIC"/>
    <property type="match status" value="1"/>
</dbReference>
<proteinExistence type="predicted"/>
<dbReference type="Proteomes" id="UP001230188">
    <property type="component" value="Unassembled WGS sequence"/>
</dbReference>
<dbReference type="PANTHER" id="PTHR34935">
    <property type="entry name" value="PROTEIN TIC110, CHLOROPLASTIC"/>
    <property type="match status" value="1"/>
</dbReference>
<evidence type="ECO:0000313" key="4">
    <source>
        <dbReference type="Proteomes" id="UP001230188"/>
    </source>
</evidence>
<dbReference type="EMBL" id="JAQMWT010000443">
    <property type="protein sequence ID" value="KAJ8601242.1"/>
    <property type="molecule type" value="Genomic_DNA"/>
</dbReference>
<evidence type="ECO:0000256" key="1">
    <source>
        <dbReference type="SAM" id="MobiDB-lite"/>
    </source>
</evidence>
<keyword evidence="2" id="KW-0732">Signal</keyword>
<dbReference type="GO" id="GO:0045037">
    <property type="term" value="P:protein import into chloroplast stroma"/>
    <property type="evidence" value="ECO:0007669"/>
    <property type="project" value="TreeGrafter"/>
</dbReference>
<keyword evidence="4" id="KW-1185">Reference proteome</keyword>
<gene>
    <name evidence="3" type="ORF">CTAYLR_003249</name>
</gene>
<reference evidence="3" key="1">
    <citation type="submission" date="2023-01" db="EMBL/GenBank/DDBJ databases">
        <title>Metagenome sequencing of chrysophaentin producing Chrysophaeum taylorii.</title>
        <authorList>
            <person name="Davison J."/>
            <person name="Bewley C."/>
        </authorList>
    </citation>
    <scope>NUCLEOTIDE SEQUENCE</scope>
    <source>
        <strain evidence="3">NIES-1699</strain>
    </source>
</reference>
<dbReference type="InterPro" id="IPR031610">
    <property type="entry name" value="TIC110"/>
</dbReference>
<dbReference type="AlphaFoldDB" id="A0AAD7XH44"/>
<evidence type="ECO:0000313" key="3">
    <source>
        <dbReference type="EMBL" id="KAJ8601242.1"/>
    </source>
</evidence>
<dbReference type="GO" id="GO:0061927">
    <property type="term" value="C:TOC-TIC supercomplex I"/>
    <property type="evidence" value="ECO:0007669"/>
    <property type="project" value="TreeGrafter"/>
</dbReference>
<name>A0AAD7XH44_9STRA</name>
<feature type="region of interest" description="Disordered" evidence="1">
    <location>
        <begin position="1048"/>
        <end position="1069"/>
    </location>
</feature>